<feature type="domain" description="CxC1-like cysteine cluster associated with KDZ transposases" evidence="1">
    <location>
        <begin position="131"/>
        <end position="235"/>
    </location>
</feature>
<organism evidence="2 3">
    <name type="scientific">Puccinia coronata f. sp. avenae</name>
    <dbReference type="NCBI Taxonomy" id="200324"/>
    <lineage>
        <taxon>Eukaryota</taxon>
        <taxon>Fungi</taxon>
        <taxon>Dikarya</taxon>
        <taxon>Basidiomycota</taxon>
        <taxon>Pucciniomycotina</taxon>
        <taxon>Pucciniomycetes</taxon>
        <taxon>Pucciniales</taxon>
        <taxon>Pucciniaceae</taxon>
        <taxon>Puccinia</taxon>
    </lineage>
</organism>
<dbReference type="AlphaFoldDB" id="A0A2N5UUP6"/>
<proteinExistence type="predicted"/>
<accession>A0A2N5UUP6</accession>
<comment type="caution">
    <text evidence="2">The sequence shown here is derived from an EMBL/GenBank/DDBJ whole genome shotgun (WGS) entry which is preliminary data.</text>
</comment>
<evidence type="ECO:0000313" key="3">
    <source>
        <dbReference type="Proteomes" id="UP000235392"/>
    </source>
</evidence>
<evidence type="ECO:0000313" key="2">
    <source>
        <dbReference type="EMBL" id="PLW41480.1"/>
    </source>
</evidence>
<dbReference type="InterPro" id="IPR041320">
    <property type="entry name" value="CxC1"/>
</dbReference>
<dbReference type="PANTHER" id="PTHR33096:SF1">
    <property type="entry name" value="CXC1-LIKE CYSTEINE CLUSTER ASSOCIATED WITH KDZ TRANSPOSASES DOMAIN-CONTAINING PROTEIN"/>
    <property type="match status" value="1"/>
</dbReference>
<name>A0A2N5UUP6_9BASI</name>
<gene>
    <name evidence="2" type="ORF">PCASD_07214</name>
</gene>
<reference evidence="2 3" key="1">
    <citation type="submission" date="2017-11" db="EMBL/GenBank/DDBJ databases">
        <title>De novo assembly and phasing of dikaryotic genomes from two isolates of Puccinia coronata f. sp. avenae, the causal agent of oat crown rust.</title>
        <authorList>
            <person name="Miller M.E."/>
            <person name="Zhang Y."/>
            <person name="Omidvar V."/>
            <person name="Sperschneider J."/>
            <person name="Schwessinger B."/>
            <person name="Raley C."/>
            <person name="Palmer J.M."/>
            <person name="Garnica D."/>
            <person name="Upadhyaya N."/>
            <person name="Rathjen J."/>
            <person name="Taylor J.M."/>
            <person name="Park R.F."/>
            <person name="Dodds P.N."/>
            <person name="Hirsch C.D."/>
            <person name="Kianian S.F."/>
            <person name="Figueroa M."/>
        </authorList>
    </citation>
    <scope>NUCLEOTIDE SEQUENCE [LARGE SCALE GENOMIC DNA]</scope>
    <source>
        <strain evidence="2">12SD80</strain>
    </source>
</reference>
<dbReference type="Pfam" id="PF18802">
    <property type="entry name" value="CxC1"/>
    <property type="match status" value="1"/>
</dbReference>
<sequence length="258" mass="29970">MAPIEDRLRALERLEQLSTGAGGPRRINPGIIPAHLRLEPDLEERQEDSEHLMNSENSIQAENFNTGHDDSQQLVFDHSGTQDGLSLLDHAHRYHTFIHQQNREKKLKENWDQVIPSLLCAFLLLKSEMNNWTTSDWTKDNTELFCGCEPTDCHYRMVDMIDLNFQKRKNILFCRCTPDIIRLLAHGYLGCSPVKPQTAFSINLLVFHNHLWQWCTVGNLPFMNAMQAWLEERSNPLLTREGTQRDLRRAFSNTVDIF</sequence>
<dbReference type="EMBL" id="PGCI01000089">
    <property type="protein sequence ID" value="PLW41480.1"/>
    <property type="molecule type" value="Genomic_DNA"/>
</dbReference>
<protein>
    <recommendedName>
        <fullName evidence="1">CxC1-like cysteine cluster associated with KDZ transposases domain-containing protein</fullName>
    </recommendedName>
</protein>
<evidence type="ECO:0000259" key="1">
    <source>
        <dbReference type="Pfam" id="PF18802"/>
    </source>
</evidence>
<dbReference type="Proteomes" id="UP000235392">
    <property type="component" value="Unassembled WGS sequence"/>
</dbReference>
<dbReference type="PANTHER" id="PTHR33096">
    <property type="entry name" value="CXC2 DOMAIN-CONTAINING PROTEIN"/>
    <property type="match status" value="1"/>
</dbReference>